<dbReference type="InterPro" id="IPR001138">
    <property type="entry name" value="Zn2Cys6_DnaBD"/>
</dbReference>
<dbReference type="GO" id="GO:0000976">
    <property type="term" value="F:transcription cis-regulatory region binding"/>
    <property type="evidence" value="ECO:0007669"/>
    <property type="project" value="TreeGrafter"/>
</dbReference>
<accession>A0A179F9N0</accession>
<feature type="region of interest" description="Disordered" evidence="3">
    <location>
        <begin position="89"/>
        <end position="110"/>
    </location>
</feature>
<dbReference type="Proteomes" id="UP000078397">
    <property type="component" value="Unassembled WGS sequence"/>
</dbReference>
<dbReference type="PROSITE" id="PS00463">
    <property type="entry name" value="ZN2_CY6_FUNGAL_1"/>
    <property type="match status" value="1"/>
</dbReference>
<dbReference type="EMBL" id="LSBJ02000007">
    <property type="protein sequence ID" value="OAQ62040.2"/>
    <property type="molecule type" value="Genomic_DNA"/>
</dbReference>
<dbReference type="Pfam" id="PF11951">
    <property type="entry name" value="Fungal_trans_2"/>
    <property type="match status" value="1"/>
</dbReference>
<evidence type="ECO:0000256" key="3">
    <source>
        <dbReference type="SAM" id="MobiDB-lite"/>
    </source>
</evidence>
<keyword evidence="6" id="KW-1185">Reference proteome</keyword>
<protein>
    <submittedName>
        <fullName evidence="5">C6 finger domain-containing protein</fullName>
    </submittedName>
</protein>
<organism evidence="5 6">
    <name type="scientific">Pochonia chlamydosporia 170</name>
    <dbReference type="NCBI Taxonomy" id="1380566"/>
    <lineage>
        <taxon>Eukaryota</taxon>
        <taxon>Fungi</taxon>
        <taxon>Dikarya</taxon>
        <taxon>Ascomycota</taxon>
        <taxon>Pezizomycotina</taxon>
        <taxon>Sordariomycetes</taxon>
        <taxon>Hypocreomycetidae</taxon>
        <taxon>Hypocreales</taxon>
        <taxon>Clavicipitaceae</taxon>
        <taxon>Pochonia</taxon>
    </lineage>
</organism>
<dbReference type="GeneID" id="33936308"/>
<dbReference type="RefSeq" id="XP_022284163.1">
    <property type="nucleotide sequence ID" value="XM_022428550.1"/>
</dbReference>
<dbReference type="SUPFAM" id="SSF57701">
    <property type="entry name" value="Zn2/Cys6 DNA-binding domain"/>
    <property type="match status" value="1"/>
</dbReference>
<sequence length="531" mass="58729">MVIGYLSTEVIVSGMCLILGPDAETALSGHGATAKSNASSRQGCEECRRRRRKCNEAKPRCGQCSEFDRSCTYPLRLVWSNNRKRRALDDNLSSSNEGRPSASDEVDHLGPDNHELLKVIPRRLPNGIQLPPKYQRLMSYFIDDILASLSCHPSIHQDLRMGLVPVMMASPQLMSACLALSAAGFLSRGISEVDGVNIMSILSHLQTSGLALLRQALGTGQMIETLLATCLIWCLADVFTHRQGMSSWRIHLQGIKALLDGNETHQVSTSPGSIQSAMRHLYQLYLSLQTLPYIPLESAATSTTLSVQLSQNFQWASVASPGIDGFLGYSNELLDILQQIDRLSHGSANLATHSPFEVDILLGKLKGMIIRDMSDTPEVSICSPLSPEYSREFALCHQIFQQATLIHLYRQLYRLPSGSQPIQRAVAAMEEMLSSMIQGQPCHTWVAMAMPLFTLGCEAYTEKQQVFARDKIEKLEECIGSLHVKLIRQAVEEVWKLRRHLGDFEGEICASELLGECLCEISQISANVSAI</sequence>
<dbReference type="OrthoDB" id="5229455at2759"/>
<dbReference type="Pfam" id="PF00172">
    <property type="entry name" value="Zn_clus"/>
    <property type="match status" value="1"/>
</dbReference>
<evidence type="ECO:0000259" key="4">
    <source>
        <dbReference type="PROSITE" id="PS50048"/>
    </source>
</evidence>
<comment type="subcellular location">
    <subcellularLocation>
        <location evidence="1">Nucleus</location>
    </subcellularLocation>
</comment>
<dbReference type="STRING" id="1380566.A0A179F9N0"/>
<evidence type="ECO:0000256" key="2">
    <source>
        <dbReference type="ARBA" id="ARBA00023242"/>
    </source>
</evidence>
<dbReference type="AlphaFoldDB" id="A0A179F9N0"/>
<dbReference type="PROSITE" id="PS50048">
    <property type="entry name" value="ZN2_CY6_FUNGAL_2"/>
    <property type="match status" value="1"/>
</dbReference>
<dbReference type="PANTHER" id="PTHR37534:SF49">
    <property type="entry name" value="LYSINE BIOSYNTHESIS REGULATORY PROTEIN LYS14"/>
    <property type="match status" value="1"/>
</dbReference>
<reference evidence="5 6" key="1">
    <citation type="journal article" date="2016" name="PLoS Pathog.">
        <title>Biosynthesis of antibiotic leucinostatins in bio-control fungus Purpureocillium lilacinum and their inhibition on phytophthora revealed by genome mining.</title>
        <authorList>
            <person name="Wang G."/>
            <person name="Liu Z."/>
            <person name="Lin R."/>
            <person name="Li E."/>
            <person name="Mao Z."/>
            <person name="Ling J."/>
            <person name="Yang Y."/>
            <person name="Yin W.B."/>
            <person name="Xie B."/>
        </authorList>
    </citation>
    <scope>NUCLEOTIDE SEQUENCE [LARGE SCALE GENOMIC DNA]</scope>
    <source>
        <strain evidence="5">170</strain>
    </source>
</reference>
<keyword evidence="2" id="KW-0539">Nucleus</keyword>
<evidence type="ECO:0000313" key="6">
    <source>
        <dbReference type="Proteomes" id="UP000078397"/>
    </source>
</evidence>
<gene>
    <name evidence="5" type="ORF">VFPPC_07275</name>
</gene>
<dbReference type="SMART" id="SM00066">
    <property type="entry name" value="GAL4"/>
    <property type="match status" value="1"/>
</dbReference>
<feature type="domain" description="Zn(2)-C6 fungal-type" evidence="4">
    <location>
        <begin position="43"/>
        <end position="73"/>
    </location>
</feature>
<proteinExistence type="predicted"/>
<dbReference type="GO" id="GO:0008270">
    <property type="term" value="F:zinc ion binding"/>
    <property type="evidence" value="ECO:0007669"/>
    <property type="project" value="InterPro"/>
</dbReference>
<dbReference type="GO" id="GO:0005634">
    <property type="term" value="C:nucleus"/>
    <property type="evidence" value="ECO:0007669"/>
    <property type="project" value="UniProtKB-SubCell"/>
</dbReference>
<dbReference type="InterPro" id="IPR036864">
    <property type="entry name" value="Zn2-C6_fun-type_DNA-bd_sf"/>
</dbReference>
<evidence type="ECO:0000256" key="1">
    <source>
        <dbReference type="ARBA" id="ARBA00004123"/>
    </source>
</evidence>
<dbReference type="InterPro" id="IPR021858">
    <property type="entry name" value="Fun_TF"/>
</dbReference>
<comment type="caution">
    <text evidence="5">The sequence shown here is derived from an EMBL/GenBank/DDBJ whole genome shotgun (WGS) entry which is preliminary data.</text>
</comment>
<dbReference type="Gene3D" id="4.10.240.10">
    <property type="entry name" value="Zn(2)-C6 fungal-type DNA-binding domain"/>
    <property type="match status" value="1"/>
</dbReference>
<dbReference type="PANTHER" id="PTHR37534">
    <property type="entry name" value="TRANSCRIPTIONAL ACTIVATOR PROTEIN UGA3"/>
    <property type="match status" value="1"/>
</dbReference>
<dbReference type="KEGG" id="pchm:VFPPC_07275"/>
<evidence type="ECO:0000313" key="5">
    <source>
        <dbReference type="EMBL" id="OAQ62040.2"/>
    </source>
</evidence>
<dbReference type="GO" id="GO:0000981">
    <property type="term" value="F:DNA-binding transcription factor activity, RNA polymerase II-specific"/>
    <property type="evidence" value="ECO:0007669"/>
    <property type="project" value="InterPro"/>
</dbReference>
<dbReference type="GO" id="GO:0045944">
    <property type="term" value="P:positive regulation of transcription by RNA polymerase II"/>
    <property type="evidence" value="ECO:0007669"/>
    <property type="project" value="TreeGrafter"/>
</dbReference>
<name>A0A179F9N0_METCM</name>